<dbReference type="InterPro" id="IPR013602">
    <property type="entry name" value="Dynein_heavy_linker"/>
</dbReference>
<reference evidence="3" key="1">
    <citation type="journal article" date="2010" name="Science">
        <title>Plasticity of animal genome architecture unmasked by rapid evolution of a pelagic tunicate.</title>
        <authorList>
            <person name="Denoeud F."/>
            <person name="Henriet S."/>
            <person name="Mungpakdee S."/>
            <person name="Aury J.M."/>
            <person name="Da Silva C."/>
            <person name="Brinkmann H."/>
            <person name="Mikhaleva J."/>
            <person name="Olsen L.C."/>
            <person name="Jubin C."/>
            <person name="Canestro C."/>
            <person name="Bouquet J.M."/>
            <person name="Danks G."/>
            <person name="Poulain J."/>
            <person name="Campsteijn C."/>
            <person name="Adamski M."/>
            <person name="Cross I."/>
            <person name="Yadetie F."/>
            <person name="Muffato M."/>
            <person name="Louis A."/>
            <person name="Butcher S."/>
            <person name="Tsagkogeorga G."/>
            <person name="Konrad A."/>
            <person name="Singh S."/>
            <person name="Jensen M.F."/>
            <person name="Cong E.H."/>
            <person name="Eikeseth-Otteraa H."/>
            <person name="Noel B."/>
            <person name="Anthouard V."/>
            <person name="Porcel B.M."/>
            <person name="Kachouri-Lafond R."/>
            <person name="Nishino A."/>
            <person name="Ugolini M."/>
            <person name="Chourrout P."/>
            <person name="Nishida H."/>
            <person name="Aasland R."/>
            <person name="Huzurbazar S."/>
            <person name="Westhof E."/>
            <person name="Delsuc F."/>
            <person name="Lehrach H."/>
            <person name="Reinhardt R."/>
            <person name="Weissenbach J."/>
            <person name="Roy S.W."/>
            <person name="Artiguenave F."/>
            <person name="Postlethwait J.H."/>
            <person name="Manak J.R."/>
            <person name="Thompson E.M."/>
            <person name="Jaillon O."/>
            <person name="Du Pasquier L."/>
            <person name="Boudinot P."/>
            <person name="Liberles D.A."/>
            <person name="Volff J.N."/>
            <person name="Philippe H."/>
            <person name="Lenhard B."/>
            <person name="Roest Crollius H."/>
            <person name="Wincker P."/>
            <person name="Chourrout D."/>
        </authorList>
    </citation>
    <scope>NUCLEOTIDE SEQUENCE [LARGE SCALE GENOMIC DNA]</scope>
</reference>
<evidence type="ECO:0000256" key="1">
    <source>
        <dbReference type="SAM" id="MobiDB-lite"/>
    </source>
</evidence>
<dbReference type="GO" id="GO:0007018">
    <property type="term" value="P:microtubule-based movement"/>
    <property type="evidence" value="ECO:0007669"/>
    <property type="project" value="InterPro"/>
</dbReference>
<keyword evidence="4" id="KW-1185">Reference proteome</keyword>
<accession>E4WZ60</accession>
<dbReference type="FunFam" id="1.20.140.100:FF:000004">
    <property type="entry name" value="Dynein axonemal heavy chain 6"/>
    <property type="match status" value="1"/>
</dbReference>
<sequence>MPTRPNLKERLQARPEKRVPGRELNVGWRVEPEAMSSGEEEKKEQPPNPLPNLDAYRTYMHPDEVRKRQRDALPPITNAKPVKRLKPISPEPSVVQDETDLNAKEKLDQLTKVPVSDHSRVSPYLLALNSTFLKYGLIQQIISADISDPLMLSDIIKRRPELGFLYIVPRAERNSVNYSMWSIKVVESVIGEQEHTTIGPEMVTRRVNGETEITELSRWRAEYASYCKLMTIPLFKNFRCGKAFKTWTKNVRQDKFQKSKKQLEQNLFIINESLRPALGNVREMCYRISDMSLCRIDRDKTYQIEEYLQKQIDYLLNVEKELDKFRGLICEIVRTACRKALLDAGFLPDDIYYDASPEEIPENAHRQIIHNGESHEVEGDEPEKMTYTQQANKRQHCRRLTSFIRLCDYLITTTMHALAMNSVTKLLERFDKMIQDDDITPLFVTSLYLENGSFTYKPSLDEFNETVRSVIQGFENTVLSVANLVPDPYFDAFTRPMINKNFEEKTCGEGPSLQAIFKDDNHLLPLVVSIRECLEGAFRSAFKYSDTLDKLVVFYLANEGLQEEEFMELDPSVEFFNGALKKYSAEHADAISVPDSRPIGFLNLDCKGFKNTLIPNPLRCLQAVHDLMPKLARKKMDAIIDETGQATFKLESELGSTVDYVKLLTFLDDIQQRIEPIEEQTNIVTGMYELMENFNVPIPPEDLAQFQTILKQAVMDCRTAIDKCVSDREKFVDSLAGLIEKDIEEMNKELTYQKKFSIEVTKYEELEEVHAELRLKELLWNSMEEWDQLLVEWYDLEFNTIDPDEMGQVVQKYAKYAHQLDKGLPPNEVVKILKKKVEKQKDRMSVITNLRNDAFKPRHWQMIEEILGEELPAEDSEQKLTLKLLDEWEAFEHTEEIEEVSGQASGESALVLMLKKVEDMWKTAEYVVLSHRDSKDVFILATIASSRYVGPIREKVEEWQKNLNLMNETLEEWLTCQRNWLYLESIFSAPDIQRQLPAEAKMFLAVDKSWKDIMRKVNRLPVALRSTTTPGLLEAFKNNNNLLDQIQKCLEQYLESKRAVFPRFYFLSNDELLEILAQTRNPLAVQPHLRKCFDAIASLEFGQAKDKATGEMVATSEILAMKSPEKEVEMSKNG</sequence>
<dbReference type="GO" id="GO:0051959">
    <property type="term" value="F:dynein light intermediate chain binding"/>
    <property type="evidence" value="ECO:0007669"/>
    <property type="project" value="InterPro"/>
</dbReference>
<dbReference type="InterPro" id="IPR042228">
    <property type="entry name" value="Dynein_linker_3"/>
</dbReference>
<protein>
    <recommendedName>
        <fullName evidence="2">Dynein heavy chain linker domain-containing protein</fullName>
    </recommendedName>
</protein>
<dbReference type="PANTHER" id="PTHR45703:SF36">
    <property type="entry name" value="DYNEIN HEAVY CHAIN, CYTOPLASMIC"/>
    <property type="match status" value="1"/>
</dbReference>
<dbReference type="AlphaFoldDB" id="E4WZ60"/>
<organism evidence="3">
    <name type="scientific">Oikopleura dioica</name>
    <name type="common">Tunicate</name>
    <dbReference type="NCBI Taxonomy" id="34765"/>
    <lineage>
        <taxon>Eukaryota</taxon>
        <taxon>Metazoa</taxon>
        <taxon>Chordata</taxon>
        <taxon>Tunicata</taxon>
        <taxon>Appendicularia</taxon>
        <taxon>Copelata</taxon>
        <taxon>Oikopleuridae</taxon>
        <taxon>Oikopleura</taxon>
    </lineage>
</organism>
<dbReference type="Pfam" id="PF08393">
    <property type="entry name" value="DHC_N2"/>
    <property type="match status" value="1"/>
</dbReference>
<dbReference type="Proteomes" id="UP000001307">
    <property type="component" value="Unassembled WGS sequence"/>
</dbReference>
<gene>
    <name evidence="3" type="ORF">GSOID_T00013211001</name>
</gene>
<name>E4WZ60_OIKDI</name>
<proteinExistence type="predicted"/>
<evidence type="ECO:0000313" key="4">
    <source>
        <dbReference type="Proteomes" id="UP000001307"/>
    </source>
</evidence>
<dbReference type="GO" id="GO:0045505">
    <property type="term" value="F:dynein intermediate chain binding"/>
    <property type="evidence" value="ECO:0007669"/>
    <property type="project" value="InterPro"/>
</dbReference>
<dbReference type="EMBL" id="FN653019">
    <property type="protein sequence ID" value="CBY22455.1"/>
    <property type="molecule type" value="Genomic_DNA"/>
</dbReference>
<dbReference type="GO" id="GO:0030286">
    <property type="term" value="C:dynein complex"/>
    <property type="evidence" value="ECO:0007669"/>
    <property type="project" value="InterPro"/>
</dbReference>
<dbReference type="PANTHER" id="PTHR45703">
    <property type="entry name" value="DYNEIN HEAVY CHAIN"/>
    <property type="match status" value="1"/>
</dbReference>
<dbReference type="InParanoid" id="E4WZ60"/>
<dbReference type="InterPro" id="IPR026983">
    <property type="entry name" value="DHC"/>
</dbReference>
<evidence type="ECO:0000313" key="3">
    <source>
        <dbReference type="EMBL" id="CBY22455.1"/>
    </source>
</evidence>
<feature type="region of interest" description="Disordered" evidence="1">
    <location>
        <begin position="1"/>
        <end position="55"/>
    </location>
</feature>
<dbReference type="InterPro" id="IPR042222">
    <property type="entry name" value="Dynein_2_N"/>
</dbReference>
<dbReference type="Gene3D" id="3.20.180.20">
    <property type="entry name" value="Dynein heavy chain, N-terminal domain 2"/>
    <property type="match status" value="1"/>
</dbReference>
<dbReference type="OrthoDB" id="10064159at2759"/>
<feature type="domain" description="Dynein heavy chain linker" evidence="2">
    <location>
        <begin position="766"/>
        <end position="1128"/>
    </location>
</feature>
<feature type="compositionally biased region" description="Basic and acidic residues" evidence="1">
    <location>
        <begin position="1"/>
        <end position="21"/>
    </location>
</feature>
<evidence type="ECO:0000259" key="2">
    <source>
        <dbReference type="Pfam" id="PF08393"/>
    </source>
</evidence>
<dbReference type="Gene3D" id="1.20.140.100">
    <property type="entry name" value="Dynein heavy chain, N-terminal domain 2"/>
    <property type="match status" value="1"/>
</dbReference>